<gene>
    <name evidence="1" type="ORF">F7018_04020</name>
</gene>
<dbReference type="EMBL" id="WAAU01000008">
    <property type="protein sequence ID" value="KAB1159487.1"/>
    <property type="molecule type" value="Genomic_DNA"/>
</dbReference>
<sequence>MTLEKYSKELILVLDKLKIIPTEKSNINNTIKAHIENNNDYLALEYLLNCISELELEVDSDLKNKIYSLGEFIELDKDDIDELIKPMPRIDHKIKLKQKKERFYVIGLKIRILVLKKSYIIE</sequence>
<evidence type="ECO:0000313" key="2">
    <source>
        <dbReference type="Proteomes" id="UP000467305"/>
    </source>
</evidence>
<accession>A0A7J5APJ6</accession>
<evidence type="ECO:0000313" key="1">
    <source>
        <dbReference type="EMBL" id="KAB1159487.1"/>
    </source>
</evidence>
<organism evidence="1 2">
    <name type="scientific">Tenacibaculum aiptasiae</name>
    <dbReference type="NCBI Taxonomy" id="426481"/>
    <lineage>
        <taxon>Bacteria</taxon>
        <taxon>Pseudomonadati</taxon>
        <taxon>Bacteroidota</taxon>
        <taxon>Flavobacteriia</taxon>
        <taxon>Flavobacteriales</taxon>
        <taxon>Flavobacteriaceae</taxon>
        <taxon>Tenacibaculum</taxon>
    </lineage>
</organism>
<dbReference type="RefSeq" id="WP_150898706.1">
    <property type="nucleotide sequence ID" value="NZ_WAAU01000008.1"/>
</dbReference>
<protein>
    <submittedName>
        <fullName evidence="1">Uncharacterized protein</fullName>
    </submittedName>
</protein>
<dbReference type="Proteomes" id="UP000467305">
    <property type="component" value="Unassembled WGS sequence"/>
</dbReference>
<proteinExistence type="predicted"/>
<reference evidence="1 2" key="1">
    <citation type="submission" date="2019-09" db="EMBL/GenBank/DDBJ databases">
        <authorList>
            <person name="Cao W.R."/>
        </authorList>
    </citation>
    <scope>NUCLEOTIDE SEQUENCE [LARGE SCALE GENOMIC DNA]</scope>
    <source>
        <strain evidence="2">a4</strain>
    </source>
</reference>
<dbReference type="AlphaFoldDB" id="A0A7J5APJ6"/>
<comment type="caution">
    <text evidence="1">The sequence shown here is derived from an EMBL/GenBank/DDBJ whole genome shotgun (WGS) entry which is preliminary data.</text>
</comment>
<keyword evidence="2" id="KW-1185">Reference proteome</keyword>
<name>A0A7J5APJ6_9FLAO</name>